<evidence type="ECO:0000313" key="10">
    <source>
        <dbReference type="Proteomes" id="UP000033188"/>
    </source>
</evidence>
<keyword evidence="6" id="KW-1015">Disulfide bond</keyword>
<organism evidence="9 10">
    <name type="scientific">Babesia bigemina</name>
    <dbReference type="NCBI Taxonomy" id="5866"/>
    <lineage>
        <taxon>Eukaryota</taxon>
        <taxon>Sar</taxon>
        <taxon>Alveolata</taxon>
        <taxon>Apicomplexa</taxon>
        <taxon>Aconoidasida</taxon>
        <taxon>Piroplasmida</taxon>
        <taxon>Babesiidae</taxon>
        <taxon>Babesia</taxon>
    </lineage>
</organism>
<accession>A0A061D4S5</accession>
<reference evidence="10" key="1">
    <citation type="submission" date="2014-06" db="EMBL/GenBank/DDBJ databases">
        <authorList>
            <person name="Aslett M."/>
            <person name="De Silva N."/>
        </authorList>
    </citation>
    <scope>NUCLEOTIDE SEQUENCE [LARGE SCALE GENOMIC DNA]</scope>
    <source>
        <strain evidence="10">Bond</strain>
    </source>
</reference>
<dbReference type="InterPro" id="IPR038160">
    <property type="entry name" value="6_CYS_dom_sf"/>
</dbReference>
<evidence type="ECO:0000259" key="8">
    <source>
        <dbReference type="PROSITE" id="PS51701"/>
    </source>
</evidence>
<keyword evidence="5" id="KW-0472">Membrane</keyword>
<evidence type="ECO:0000256" key="5">
    <source>
        <dbReference type="ARBA" id="ARBA00023136"/>
    </source>
</evidence>
<evidence type="ECO:0000256" key="3">
    <source>
        <dbReference type="ARBA" id="ARBA00022475"/>
    </source>
</evidence>
<keyword evidence="4" id="KW-0732">Signal</keyword>
<keyword evidence="7" id="KW-0325">Glycoprotein</keyword>
<dbReference type="EMBL" id="LK391708">
    <property type="protein sequence ID" value="CDR95706.1"/>
    <property type="molecule type" value="Genomic_DNA"/>
</dbReference>
<dbReference type="Proteomes" id="UP000033188">
    <property type="component" value="Chromosome 2"/>
</dbReference>
<protein>
    <recommendedName>
        <fullName evidence="8">6-Cys domain-containing protein</fullName>
    </recommendedName>
</protein>
<dbReference type="Pfam" id="PF07422">
    <property type="entry name" value="s48_45"/>
    <property type="match status" value="1"/>
</dbReference>
<dbReference type="PROSITE" id="PS51701">
    <property type="entry name" value="6_CYS"/>
    <property type="match status" value="1"/>
</dbReference>
<gene>
    <name evidence="9" type="ORF">BBBOND_0208600</name>
</gene>
<evidence type="ECO:0000256" key="6">
    <source>
        <dbReference type="ARBA" id="ARBA00023157"/>
    </source>
</evidence>
<dbReference type="Gene3D" id="2.60.40.2860">
    <property type="match status" value="1"/>
</dbReference>
<dbReference type="AlphaFoldDB" id="A0A061D4S5"/>
<comment type="subcellular location">
    <subcellularLocation>
        <location evidence="1">Cell membrane</location>
    </subcellularLocation>
    <subcellularLocation>
        <location evidence="2">Cell surface</location>
    </subcellularLocation>
</comment>
<evidence type="ECO:0000313" key="9">
    <source>
        <dbReference type="EMBL" id="CDR95706.1"/>
    </source>
</evidence>
<evidence type="ECO:0000256" key="2">
    <source>
        <dbReference type="ARBA" id="ARBA00004241"/>
    </source>
</evidence>
<keyword evidence="10" id="KW-1185">Reference proteome</keyword>
<dbReference type="GO" id="GO:0009986">
    <property type="term" value="C:cell surface"/>
    <property type="evidence" value="ECO:0007669"/>
    <property type="project" value="UniProtKB-SubCell"/>
</dbReference>
<dbReference type="VEuPathDB" id="PiroplasmaDB:BBBOND_0208600"/>
<evidence type="ECO:0000256" key="7">
    <source>
        <dbReference type="ARBA" id="ARBA00023180"/>
    </source>
</evidence>
<evidence type="ECO:0000256" key="1">
    <source>
        <dbReference type="ARBA" id="ARBA00004236"/>
    </source>
</evidence>
<dbReference type="RefSeq" id="XP_012767892.1">
    <property type="nucleotide sequence ID" value="XM_012912438.1"/>
</dbReference>
<dbReference type="KEGG" id="bbig:BBBOND_0208600"/>
<feature type="domain" description="6-Cys" evidence="8">
    <location>
        <begin position="806"/>
        <end position="936"/>
    </location>
</feature>
<dbReference type="GO" id="GO:0005886">
    <property type="term" value="C:plasma membrane"/>
    <property type="evidence" value="ECO:0007669"/>
    <property type="project" value="UniProtKB-SubCell"/>
</dbReference>
<dbReference type="OrthoDB" id="365660at2759"/>
<keyword evidence="3" id="KW-1003">Cell membrane</keyword>
<name>A0A061D4S5_BABBI</name>
<dbReference type="InterPro" id="IPR010884">
    <property type="entry name" value="6_CYS_dom"/>
</dbReference>
<sequence length="936" mass="105835">MCDFDGPDGLRSGNAIVSCHMDADIMNSVTVMCPRQVDGTEYVWHPQPNVEEQGHLKTYVSDDGAFSSVSISRVVHFESMNKFFWMQTTPSQTSMHVKLPKDELVVITQRRLIFICGPKDLVLTDTLQRHLHVLHELGQMESVPWIPTTPLTEEMLEIGKSLGVLLLTRDRRYLPLQGCGSRPSLLFAPNNVMVDSKTGIRSCVADPISPSLIGFVCEGRLEPNDCMKSLLDDDGAVVAAPKPHAYLNFQNYGHWIVSRYFGEVATRPFSGECRCIDPETGHVKARIEIRQKTDHVCDIASMIEGNKSHPKRGPWCSVVLHPGSTLTIKVPTQPSNPGSIDKEYAEGYGSDVGSGFHALPLSHLPSIYDYETGFMPKNLTTLRQQTDFYDLEAYDELSYDEALAGDALELDVSQLDRGEVKLKYHVDKPLTLRNGQNSFMFHWTSQPGNYYYTDTTRATVNVAFAFTHDYEMVGCDRSTPSVFDQYASRKYCSTKRMGNGIEDTYECSVNVVSDNKPAGIYCQPDEELLPNNCDSTGYDLYSNKIVTMHGSVENTTPYPITGFQALYFHALHDSPVSYACFCVDQRGYEKSRLVMSHNMLKSYFFTTEHINNVQMQRQISDAPIFSSRRSNEERMPLRSLIAEYITKKSVVLNLGTHLTMTCNPGLVYRDFENEPIVPSIWWPRQPDMYYYSVNRTARGLQLIRNRYSDSIASTPGGYSISFKPKLHKWREIFTIQTFRDSVLVSKDPKHRKYVSMIFVCGKELEQPHSSILTGNSYSYQRLRSLLYSSLYTWNVVEVNMETTDPYMQGCGVTYESDELFKPETPKLYDADGQPQFGCKIDIQAAKEAAFYCPAPYALDPPNCFNHVSVDGELKNLSDISQSLVDDSSNHFVILRFDSELIGPGETLRKTPPLECRCVTTKGIVLSTIQIENYYAK</sequence>
<dbReference type="GeneID" id="24564247"/>
<proteinExistence type="predicted"/>
<evidence type="ECO:0000256" key="4">
    <source>
        <dbReference type="ARBA" id="ARBA00022729"/>
    </source>
</evidence>